<feature type="coiled-coil region" evidence="1">
    <location>
        <begin position="89"/>
        <end position="152"/>
    </location>
</feature>
<gene>
    <name evidence="4" type="primary">LOC102805132</name>
</gene>
<evidence type="ECO:0000313" key="3">
    <source>
        <dbReference type="Proteomes" id="UP000694865"/>
    </source>
</evidence>
<keyword evidence="1" id="KW-0175">Coiled coil</keyword>
<evidence type="ECO:0000256" key="1">
    <source>
        <dbReference type="SAM" id="Coils"/>
    </source>
</evidence>
<feature type="compositionally biased region" description="Polar residues" evidence="2">
    <location>
        <begin position="181"/>
        <end position="201"/>
    </location>
</feature>
<evidence type="ECO:0000256" key="2">
    <source>
        <dbReference type="SAM" id="MobiDB-lite"/>
    </source>
</evidence>
<feature type="region of interest" description="Disordered" evidence="2">
    <location>
        <begin position="175"/>
        <end position="201"/>
    </location>
</feature>
<dbReference type="PANTHER" id="PTHR47331">
    <property type="entry name" value="PHD-TYPE DOMAIN-CONTAINING PROTEIN"/>
    <property type="match status" value="1"/>
</dbReference>
<dbReference type="Proteomes" id="UP000694865">
    <property type="component" value="Unplaced"/>
</dbReference>
<reference evidence="4" key="1">
    <citation type="submission" date="2025-08" db="UniProtKB">
        <authorList>
            <consortium name="RefSeq"/>
        </authorList>
    </citation>
    <scope>IDENTIFICATION</scope>
    <source>
        <tissue evidence="4">Testes</tissue>
    </source>
</reference>
<evidence type="ECO:0000313" key="4">
    <source>
        <dbReference type="RefSeq" id="XP_006820436.1"/>
    </source>
</evidence>
<keyword evidence="3" id="KW-1185">Reference proteome</keyword>
<organism evidence="3 4">
    <name type="scientific">Saccoglossus kowalevskii</name>
    <name type="common">Acorn worm</name>
    <dbReference type="NCBI Taxonomy" id="10224"/>
    <lineage>
        <taxon>Eukaryota</taxon>
        <taxon>Metazoa</taxon>
        <taxon>Hemichordata</taxon>
        <taxon>Enteropneusta</taxon>
        <taxon>Harrimaniidae</taxon>
        <taxon>Saccoglossus</taxon>
    </lineage>
</organism>
<accession>A0ABM0MK95</accession>
<protein>
    <submittedName>
        <fullName evidence="4">Uncharacterized protein LOC102805132</fullName>
    </submittedName>
</protein>
<dbReference type="GeneID" id="102805132"/>
<proteinExistence type="predicted"/>
<sequence length="755" mass="85188">MAKDEVINAYEALREVCPPGQEMLSQTDTCTAITTQLLQIVTNKKENTSGEITHGQQLHNLLQHDDNRSIFSTTTSRSSHVSMSSVEKRADAAAEIAAQEAELEMLKATEAKQVELEDLEHQQEILRHKQELKKREMERIEKEKLLEKAKAKFKVYDQVCQDVCKVEDKDENILASKQFPHASNDNTKPNPTQPSMDSSSLACALQNSLMSRLPLPEPPVFTGDPLQYIQWKTSFKSLIESRGISAAEKNVLFEEEARIACNPISSLGAIRESSFTETVREPKDKVKRFNRIRGTFSTESKQVNKESDAKKTVNSTTCLKKGHISRECRRRLTCEKCQGKHPTIIHDNYKDRNTTKPTSEASAVSCKVQLGDSNSTSMIVPVWVSSKGSLPKEVLTYALLDTQSDSTFILEDIAKALSIQCKPVRLKLSTMASASSIVDCNVVSDLRVRGMSSSVCIDIPQSYTRDIIPTDRSHISTTDTAKRWSHLQRIAHELPPLQDCEVGMLIGYNCPQALVPRETIIGKSNEPYAVMTDLGWSVVGYEDPVCNSATRICHRISVKEVPFIAPKQILNVLEADFLEKSQGEKAVSQDDIKFLNILETGIQQTESGHYSMPLPFKSGKPILPNSKRMASIRLQHLKKKFNTNLKYYSDYKRFMNDVIEKGEVEKVDDQVTDGKVWYIPHHWVYHPNKPEKIRVVFDCSARHGGTSLNDHLLTGPDLINSLIGVLCRFRKNLIAIMCDVEKFFVHVEDRNYIRF</sequence>
<name>A0ABM0MK95_SACKO</name>
<dbReference type="RefSeq" id="XP_006820436.1">
    <property type="nucleotide sequence ID" value="XM_006820373.1"/>
</dbReference>
<dbReference type="PANTHER" id="PTHR47331:SF5">
    <property type="entry name" value="RIBONUCLEASE H"/>
    <property type="match status" value="1"/>
</dbReference>